<dbReference type="EMBL" id="JFBM01000008">
    <property type="protein sequence ID" value="KFU81004.1"/>
    <property type="molecule type" value="Genomic_DNA"/>
</dbReference>
<dbReference type="Proteomes" id="UP000256220">
    <property type="component" value="Unassembled WGS sequence"/>
</dbReference>
<dbReference type="RefSeq" id="WP_034309464.1">
    <property type="nucleotide sequence ID" value="NZ_JFBM01000008.1"/>
</dbReference>
<name>A0A2P2FWB4_AMYLU</name>
<dbReference type="InterPro" id="IPR027417">
    <property type="entry name" value="P-loop_NTPase"/>
</dbReference>
<evidence type="ECO:0000313" key="1">
    <source>
        <dbReference type="EMBL" id="KFU81004.1"/>
    </source>
</evidence>
<accession>A0A2P2FWB4</accession>
<gene>
    <name evidence="1" type="ORF">BB31_11525</name>
</gene>
<dbReference type="Pfam" id="PF13671">
    <property type="entry name" value="AAA_33"/>
    <property type="match status" value="1"/>
</dbReference>
<protein>
    <recommendedName>
        <fullName evidence="3">Shikimate kinase</fullName>
    </recommendedName>
</protein>
<dbReference type="Gene3D" id="3.40.50.300">
    <property type="entry name" value="P-loop containing nucleotide triphosphate hydrolases"/>
    <property type="match status" value="1"/>
</dbReference>
<organism evidence="1 2">
    <name type="scientific">Amycolatopsis lurida NRRL 2430</name>
    <dbReference type="NCBI Taxonomy" id="1460371"/>
    <lineage>
        <taxon>Bacteria</taxon>
        <taxon>Bacillati</taxon>
        <taxon>Actinomycetota</taxon>
        <taxon>Actinomycetes</taxon>
        <taxon>Pseudonocardiales</taxon>
        <taxon>Pseudonocardiaceae</taxon>
        <taxon>Amycolatopsis</taxon>
    </lineage>
</organism>
<keyword evidence="2" id="KW-1185">Reference proteome</keyword>
<proteinExistence type="predicted"/>
<evidence type="ECO:0000313" key="2">
    <source>
        <dbReference type="Proteomes" id="UP000256220"/>
    </source>
</evidence>
<reference evidence="1 2" key="1">
    <citation type="journal article" date="2014" name="Genome Announc.">
        <title>Draft Genome Sequence of Amycolatopsis lurida NRRL 2430, Producer of the Glycopeptide Family Antibiotic Ristocetin.</title>
        <authorList>
            <person name="Kwun M.J."/>
            <person name="Hong H.J."/>
        </authorList>
    </citation>
    <scope>NUCLEOTIDE SEQUENCE [LARGE SCALE GENOMIC DNA]</scope>
    <source>
        <strain evidence="1 2">NRRL 2430</strain>
    </source>
</reference>
<sequence>MRQVVVIAGPICAGKTTLAHKLADENDGRVLDRDEIARSLGSPRRWLHSRAYSRQAEHVMRLELDRIAKAREGIVYVVRSLPVAAQRAALVDRLRAELILLDPGRDECIRRARADRRPPGSVPAIHRWYARYLPGTEEPEPIEHFATSRDW</sequence>
<evidence type="ECO:0008006" key="3">
    <source>
        <dbReference type="Google" id="ProtNLM"/>
    </source>
</evidence>
<comment type="caution">
    <text evidence="1">The sequence shown here is derived from an EMBL/GenBank/DDBJ whole genome shotgun (WGS) entry which is preliminary data.</text>
</comment>
<dbReference type="SUPFAM" id="SSF52540">
    <property type="entry name" value="P-loop containing nucleoside triphosphate hydrolases"/>
    <property type="match status" value="1"/>
</dbReference>
<dbReference type="AlphaFoldDB" id="A0A2P2FWB4"/>